<evidence type="ECO:0000313" key="3">
    <source>
        <dbReference type="Proteomes" id="UP001239795"/>
    </source>
</evidence>
<dbReference type="Proteomes" id="UP001239795">
    <property type="component" value="Unassembled WGS sequence"/>
</dbReference>
<keyword evidence="3" id="KW-1185">Reference proteome</keyword>
<proteinExistence type="predicted"/>
<dbReference type="AlphaFoldDB" id="A0AAI9V1M8"/>
<feature type="region of interest" description="Disordered" evidence="1">
    <location>
        <begin position="49"/>
        <end position="79"/>
    </location>
</feature>
<sequence>MQKRQRRSPYPSLPAPSPPLHPVQALRPGPEWRRRRFFFRSWLLHHATQSTTPGTRNKEGARGTARRLSSPRAGALSGAQSTTLYPIGLLRCRYVRCGPGNVCQNVAYLRIYEPEDTAFTHVHVASALLTSFPES</sequence>
<feature type="compositionally biased region" description="Pro residues" evidence="1">
    <location>
        <begin position="11"/>
        <end position="21"/>
    </location>
</feature>
<organism evidence="2 3">
    <name type="scientific">Colletotrichum melonis</name>
    <dbReference type="NCBI Taxonomy" id="1209925"/>
    <lineage>
        <taxon>Eukaryota</taxon>
        <taxon>Fungi</taxon>
        <taxon>Dikarya</taxon>
        <taxon>Ascomycota</taxon>
        <taxon>Pezizomycotina</taxon>
        <taxon>Sordariomycetes</taxon>
        <taxon>Hypocreomycetidae</taxon>
        <taxon>Glomerellales</taxon>
        <taxon>Glomerellaceae</taxon>
        <taxon>Colletotrichum</taxon>
        <taxon>Colletotrichum acutatum species complex</taxon>
    </lineage>
</organism>
<dbReference type="EMBL" id="MLGG01000001">
    <property type="protein sequence ID" value="KAK1468917.1"/>
    <property type="molecule type" value="Genomic_DNA"/>
</dbReference>
<name>A0AAI9V1M8_9PEZI</name>
<reference evidence="2 3" key="1">
    <citation type="submission" date="2016-10" db="EMBL/GenBank/DDBJ databases">
        <title>The genome sequence of Colletotrichum fioriniae PJ7.</title>
        <authorList>
            <person name="Baroncelli R."/>
        </authorList>
    </citation>
    <scope>NUCLEOTIDE SEQUENCE [LARGE SCALE GENOMIC DNA]</scope>
    <source>
        <strain evidence="2">Col 31</strain>
    </source>
</reference>
<accession>A0AAI9V1M8</accession>
<gene>
    <name evidence="2" type="ORF">CMEL01_00684</name>
</gene>
<evidence type="ECO:0000256" key="1">
    <source>
        <dbReference type="SAM" id="MobiDB-lite"/>
    </source>
</evidence>
<feature type="region of interest" description="Disordered" evidence="1">
    <location>
        <begin position="1"/>
        <end position="26"/>
    </location>
</feature>
<evidence type="ECO:0000313" key="2">
    <source>
        <dbReference type="EMBL" id="KAK1468917.1"/>
    </source>
</evidence>
<comment type="caution">
    <text evidence="2">The sequence shown here is derived from an EMBL/GenBank/DDBJ whole genome shotgun (WGS) entry which is preliminary data.</text>
</comment>
<protein>
    <submittedName>
        <fullName evidence="2">Uncharacterized protein</fullName>
    </submittedName>
</protein>